<evidence type="ECO:0000256" key="3">
    <source>
        <dbReference type="ARBA" id="ARBA00012261"/>
    </source>
</evidence>
<organism evidence="11 12">
    <name type="scientific">Candidatus Pantoea edessiphila</name>
    <dbReference type="NCBI Taxonomy" id="2044610"/>
    <lineage>
        <taxon>Bacteria</taxon>
        <taxon>Pseudomonadati</taxon>
        <taxon>Pseudomonadota</taxon>
        <taxon>Gammaproteobacteria</taxon>
        <taxon>Enterobacterales</taxon>
        <taxon>Erwiniaceae</taxon>
        <taxon>Pantoea</taxon>
    </lineage>
</organism>
<feature type="binding site" evidence="8">
    <location>
        <begin position="109"/>
        <end position="112"/>
    </location>
    <ligand>
        <name>(6S)-5,6,7,8-tetrahydrofolate</name>
        <dbReference type="ChEBI" id="CHEBI:57453"/>
    </ligand>
</feature>
<evidence type="ECO:0000256" key="6">
    <source>
        <dbReference type="ARBA" id="ARBA00022917"/>
    </source>
</evidence>
<dbReference type="InterPro" id="IPR005793">
    <property type="entry name" value="Formyl_trans_C"/>
</dbReference>
<keyword evidence="6 8" id="KW-0648">Protein biosynthesis</keyword>
<dbReference type="InterPro" id="IPR044135">
    <property type="entry name" value="Met-tRNA-FMT_C"/>
</dbReference>
<name>A0A2P5SZX9_9GAMM</name>
<dbReference type="InterPro" id="IPR011034">
    <property type="entry name" value="Formyl_transferase-like_C_sf"/>
</dbReference>
<dbReference type="Gene3D" id="3.10.25.10">
    <property type="entry name" value="Formyl transferase, C-terminal domain"/>
    <property type="match status" value="1"/>
</dbReference>
<dbReference type="InterPro" id="IPR036477">
    <property type="entry name" value="Formyl_transf_N_sf"/>
</dbReference>
<dbReference type="HAMAP" id="MF_00182">
    <property type="entry name" value="Formyl_trans"/>
    <property type="match status" value="1"/>
</dbReference>
<proteinExistence type="inferred from homology"/>
<evidence type="ECO:0000259" key="9">
    <source>
        <dbReference type="Pfam" id="PF00551"/>
    </source>
</evidence>
<dbReference type="SUPFAM" id="SSF53328">
    <property type="entry name" value="Formyltransferase"/>
    <property type="match status" value="1"/>
</dbReference>
<evidence type="ECO:0000313" key="12">
    <source>
        <dbReference type="Proteomes" id="UP000296153"/>
    </source>
</evidence>
<protein>
    <recommendedName>
        <fullName evidence="4 8">Methionyl-tRNA formyltransferase</fullName>
        <ecNumber evidence="3 8">2.1.2.9</ecNumber>
    </recommendedName>
</protein>
<dbReference type="CDD" id="cd08704">
    <property type="entry name" value="Met_tRNA_FMT_C"/>
    <property type="match status" value="1"/>
</dbReference>
<dbReference type="PANTHER" id="PTHR11138:SF5">
    <property type="entry name" value="METHIONYL-TRNA FORMYLTRANSFERASE, MITOCHONDRIAL"/>
    <property type="match status" value="1"/>
</dbReference>
<accession>A0A2P5SZX9</accession>
<dbReference type="CDD" id="cd08646">
    <property type="entry name" value="FMT_core_Met-tRNA-FMT_N"/>
    <property type="match status" value="1"/>
</dbReference>
<dbReference type="EC" id="2.1.2.9" evidence="3 8"/>
<dbReference type="SUPFAM" id="SSF50486">
    <property type="entry name" value="FMT C-terminal domain-like"/>
    <property type="match status" value="1"/>
</dbReference>
<dbReference type="Pfam" id="PF00551">
    <property type="entry name" value="Formyl_trans_N"/>
    <property type="match status" value="1"/>
</dbReference>
<keyword evidence="5 8" id="KW-0808">Transferase</keyword>
<comment type="similarity">
    <text evidence="2 8">Belongs to the Fmt family.</text>
</comment>
<dbReference type="Proteomes" id="UP000296153">
    <property type="component" value="Unassembled WGS sequence"/>
</dbReference>
<evidence type="ECO:0000256" key="2">
    <source>
        <dbReference type="ARBA" id="ARBA00010699"/>
    </source>
</evidence>
<evidence type="ECO:0000256" key="8">
    <source>
        <dbReference type="HAMAP-Rule" id="MF_00182"/>
    </source>
</evidence>
<comment type="caution">
    <text evidence="11">The sequence shown here is derived from an EMBL/GenBank/DDBJ whole genome shotgun (WGS) entry which is preliminary data.</text>
</comment>
<evidence type="ECO:0000256" key="7">
    <source>
        <dbReference type="ARBA" id="ARBA00048558"/>
    </source>
</evidence>
<dbReference type="PANTHER" id="PTHR11138">
    <property type="entry name" value="METHIONYL-TRNA FORMYLTRANSFERASE"/>
    <property type="match status" value="1"/>
</dbReference>
<evidence type="ECO:0000256" key="4">
    <source>
        <dbReference type="ARBA" id="ARBA00016014"/>
    </source>
</evidence>
<sequence>MKIIFAGTSKFAVSYLNYIIKSDHQVIAIFTQPDRPAGRGQKLTASPVKIFAQNKNIPFFQPDSLNSKQYEEIIANLNADIMIVVAYGLIIPVNILNIPYLGCINVHASLLPRWRGAAPIQRAILAGDKKTGITLIQMNEGLDTGNILYQIECDISSQDTSLTLSDKLSQLGLKGLISTLFKLSNNINCSIKQDKKLVTYAKKINKKEAKLNWMLSAETLDRCVRAYNPWPISFFYIKNKLIKVWKVNVLNDMSIRYTNPGEIINITHKGIQVNTSIGILNLICIQFEGKKPMLIKDLINSHYEWFIPGSQLQ</sequence>
<dbReference type="GO" id="GO:0004479">
    <property type="term" value="F:methionyl-tRNA formyltransferase activity"/>
    <property type="evidence" value="ECO:0007669"/>
    <property type="project" value="UniProtKB-UniRule"/>
</dbReference>
<feature type="domain" description="Formyl transferase C-terminal" evidence="10">
    <location>
        <begin position="203"/>
        <end position="302"/>
    </location>
</feature>
<dbReference type="InterPro" id="IPR002376">
    <property type="entry name" value="Formyl_transf_N"/>
</dbReference>
<reference evidence="11 12" key="1">
    <citation type="journal article" date="2018" name="Genome Biol. Evol.">
        <title>Cladogenesis and Genomic Streamlining in Extracellular Endosymbionts of Tropical Stink Bugs.</title>
        <authorList>
            <person name="Otero-Bravo A."/>
            <person name="Goffredi S."/>
            <person name="Sabree Z.L."/>
        </authorList>
    </citation>
    <scope>NUCLEOTIDE SEQUENCE [LARGE SCALE GENOMIC DNA]</scope>
    <source>
        <strain evidence="11 12">SoEE</strain>
    </source>
</reference>
<dbReference type="OrthoDB" id="9802815at2"/>
<dbReference type="NCBIfam" id="TIGR00460">
    <property type="entry name" value="fmt"/>
    <property type="match status" value="1"/>
</dbReference>
<gene>
    <name evidence="8" type="primary">fmt</name>
    <name evidence="11" type="ORF">CRV12_02725</name>
</gene>
<dbReference type="EMBL" id="PDKT01000003">
    <property type="protein sequence ID" value="PPI87887.1"/>
    <property type="molecule type" value="Genomic_DNA"/>
</dbReference>
<dbReference type="InterPro" id="IPR037022">
    <property type="entry name" value="Formyl_trans_C_sf"/>
</dbReference>
<feature type="domain" description="Formyl transferase N-terminal" evidence="9">
    <location>
        <begin position="1"/>
        <end position="179"/>
    </location>
</feature>
<comment type="function">
    <text evidence="1 8">Attaches a formyl group to the free amino group of methionyl-tRNA(fMet). The formyl group appears to play a dual role in the initiator identity of N-formylmethionyl-tRNA by promoting its recognition by IF2 and preventing the misappropriation of this tRNA by the elongation apparatus.</text>
</comment>
<dbReference type="Gene3D" id="3.40.50.170">
    <property type="entry name" value="Formyl transferase, N-terminal domain"/>
    <property type="match status" value="1"/>
</dbReference>
<dbReference type="GO" id="GO:0005829">
    <property type="term" value="C:cytosol"/>
    <property type="evidence" value="ECO:0007669"/>
    <property type="project" value="TreeGrafter"/>
</dbReference>
<dbReference type="InterPro" id="IPR005794">
    <property type="entry name" value="Fmt"/>
</dbReference>
<evidence type="ECO:0000313" key="11">
    <source>
        <dbReference type="EMBL" id="PPI87887.1"/>
    </source>
</evidence>
<evidence type="ECO:0000256" key="5">
    <source>
        <dbReference type="ARBA" id="ARBA00022679"/>
    </source>
</evidence>
<comment type="catalytic activity">
    <reaction evidence="7 8">
        <text>L-methionyl-tRNA(fMet) + (6R)-10-formyltetrahydrofolate = N-formyl-L-methionyl-tRNA(fMet) + (6S)-5,6,7,8-tetrahydrofolate + H(+)</text>
        <dbReference type="Rhea" id="RHEA:24380"/>
        <dbReference type="Rhea" id="RHEA-COMP:9952"/>
        <dbReference type="Rhea" id="RHEA-COMP:9953"/>
        <dbReference type="ChEBI" id="CHEBI:15378"/>
        <dbReference type="ChEBI" id="CHEBI:57453"/>
        <dbReference type="ChEBI" id="CHEBI:78530"/>
        <dbReference type="ChEBI" id="CHEBI:78844"/>
        <dbReference type="ChEBI" id="CHEBI:195366"/>
        <dbReference type="EC" id="2.1.2.9"/>
    </reaction>
</comment>
<dbReference type="PROSITE" id="PS00373">
    <property type="entry name" value="GART"/>
    <property type="match status" value="1"/>
</dbReference>
<evidence type="ECO:0000259" key="10">
    <source>
        <dbReference type="Pfam" id="PF02911"/>
    </source>
</evidence>
<evidence type="ECO:0000256" key="1">
    <source>
        <dbReference type="ARBA" id="ARBA00002606"/>
    </source>
</evidence>
<dbReference type="InterPro" id="IPR041711">
    <property type="entry name" value="Met-tRNA-FMT_N"/>
</dbReference>
<dbReference type="Pfam" id="PF02911">
    <property type="entry name" value="Formyl_trans_C"/>
    <property type="match status" value="1"/>
</dbReference>
<dbReference type="InterPro" id="IPR001555">
    <property type="entry name" value="GART_AS"/>
</dbReference>
<dbReference type="AlphaFoldDB" id="A0A2P5SZX9"/>